<gene>
    <name evidence="2" type="ORF">D1O30_03210</name>
</gene>
<proteinExistence type="predicted"/>
<organism evidence="2 3">
    <name type="scientific">Methylocystis hirsuta</name>
    <dbReference type="NCBI Taxonomy" id="369798"/>
    <lineage>
        <taxon>Bacteria</taxon>
        <taxon>Pseudomonadati</taxon>
        <taxon>Pseudomonadota</taxon>
        <taxon>Alphaproteobacteria</taxon>
        <taxon>Hyphomicrobiales</taxon>
        <taxon>Methylocystaceae</taxon>
        <taxon>Methylocystis</taxon>
    </lineage>
</organism>
<evidence type="ECO:0000313" key="2">
    <source>
        <dbReference type="EMBL" id="RNJ48779.1"/>
    </source>
</evidence>
<feature type="region of interest" description="Disordered" evidence="1">
    <location>
        <begin position="1"/>
        <end position="60"/>
    </location>
</feature>
<evidence type="ECO:0000313" key="3">
    <source>
        <dbReference type="Proteomes" id="UP000268623"/>
    </source>
</evidence>
<keyword evidence="3" id="KW-1185">Reference proteome</keyword>
<comment type="caution">
    <text evidence="2">The sequence shown here is derived from an EMBL/GenBank/DDBJ whole genome shotgun (WGS) entry which is preliminary data.</text>
</comment>
<reference evidence="2 3" key="1">
    <citation type="submission" date="2018-08" db="EMBL/GenBank/DDBJ databases">
        <title>Genome sequence of Methylocystis hirsuta CSC1, a methanotroph able to accumulate PHAs.</title>
        <authorList>
            <person name="Bordel S."/>
            <person name="Rodriguez E."/>
            <person name="Gancedo J."/>
            <person name="Munoz R."/>
        </authorList>
    </citation>
    <scope>NUCLEOTIDE SEQUENCE [LARGE SCALE GENOMIC DNA]</scope>
    <source>
        <strain evidence="2 3">CSC1</strain>
    </source>
</reference>
<sequence length="60" mass="6495">MAQAVVRAVERTADERGDVGRAQEPMSRDVSDDGDVVFGQPKGRPVRRTAETRPAARACV</sequence>
<dbReference type="Proteomes" id="UP000268623">
    <property type="component" value="Unassembled WGS sequence"/>
</dbReference>
<accession>A0A3M9XKN7</accession>
<feature type="compositionally biased region" description="Basic and acidic residues" evidence="1">
    <location>
        <begin position="8"/>
        <end position="31"/>
    </location>
</feature>
<protein>
    <submittedName>
        <fullName evidence="2">Uncharacterized protein</fullName>
    </submittedName>
</protein>
<evidence type="ECO:0000256" key="1">
    <source>
        <dbReference type="SAM" id="MobiDB-lite"/>
    </source>
</evidence>
<dbReference type="AlphaFoldDB" id="A0A3M9XKN7"/>
<dbReference type="EMBL" id="QWDD01000001">
    <property type="protein sequence ID" value="RNJ48779.1"/>
    <property type="molecule type" value="Genomic_DNA"/>
</dbReference>
<name>A0A3M9XKN7_9HYPH</name>